<accession>A0AAV1LVI4</accession>
<evidence type="ECO:0000313" key="2">
    <source>
        <dbReference type="Proteomes" id="UP001314205"/>
    </source>
</evidence>
<dbReference type="AlphaFoldDB" id="A0AAV1LVI4"/>
<gene>
    <name evidence="1" type="ORF">PARMNEM_LOCUS17209</name>
</gene>
<comment type="caution">
    <text evidence="1">The sequence shown here is derived from an EMBL/GenBank/DDBJ whole genome shotgun (WGS) entry which is preliminary data.</text>
</comment>
<sequence>MTTIKDLGVTFDCSLTFHAHISALAIDCYKRLGFVLRNAREYQNREVIKQLFNTLLRSKLESAACVWNPYESKYVLTIEKVQKAFLRFLYKKNYGYYPFLYPTQFLLGTLGYNSVAIRHSRNIIIIALKILRGVIDAPELYNNLCKIYVPDHYLRHRPSRRPRLFATASSRTLSRANSPLCRMHSAINDLVKAAPDFDIFADSWNVLLSACLRFCKSNDILV</sequence>
<keyword evidence="2" id="KW-1185">Reference proteome</keyword>
<dbReference type="Proteomes" id="UP001314205">
    <property type="component" value="Unassembled WGS sequence"/>
</dbReference>
<evidence type="ECO:0000313" key="1">
    <source>
        <dbReference type="EMBL" id="CAK1598182.1"/>
    </source>
</evidence>
<dbReference type="EMBL" id="CAVLGL010000100">
    <property type="protein sequence ID" value="CAK1598182.1"/>
    <property type="molecule type" value="Genomic_DNA"/>
</dbReference>
<name>A0AAV1LVI4_9NEOP</name>
<proteinExistence type="predicted"/>
<organism evidence="1 2">
    <name type="scientific">Parnassius mnemosyne</name>
    <name type="common">clouded apollo</name>
    <dbReference type="NCBI Taxonomy" id="213953"/>
    <lineage>
        <taxon>Eukaryota</taxon>
        <taxon>Metazoa</taxon>
        <taxon>Ecdysozoa</taxon>
        <taxon>Arthropoda</taxon>
        <taxon>Hexapoda</taxon>
        <taxon>Insecta</taxon>
        <taxon>Pterygota</taxon>
        <taxon>Neoptera</taxon>
        <taxon>Endopterygota</taxon>
        <taxon>Lepidoptera</taxon>
        <taxon>Glossata</taxon>
        <taxon>Ditrysia</taxon>
        <taxon>Papilionoidea</taxon>
        <taxon>Papilionidae</taxon>
        <taxon>Parnassiinae</taxon>
        <taxon>Parnassini</taxon>
        <taxon>Parnassius</taxon>
        <taxon>Driopa</taxon>
    </lineage>
</organism>
<protein>
    <submittedName>
        <fullName evidence="1">Uncharacterized protein</fullName>
    </submittedName>
</protein>
<reference evidence="1 2" key="1">
    <citation type="submission" date="2023-11" db="EMBL/GenBank/DDBJ databases">
        <authorList>
            <person name="Hedman E."/>
            <person name="Englund M."/>
            <person name="Stromberg M."/>
            <person name="Nyberg Akerstrom W."/>
            <person name="Nylinder S."/>
            <person name="Jareborg N."/>
            <person name="Kallberg Y."/>
            <person name="Kronander E."/>
        </authorList>
    </citation>
    <scope>NUCLEOTIDE SEQUENCE [LARGE SCALE GENOMIC DNA]</scope>
</reference>